<dbReference type="AlphaFoldDB" id="A0AAD7D2F0"/>
<feature type="compositionally biased region" description="Basic and acidic residues" evidence="4">
    <location>
        <begin position="46"/>
        <end position="59"/>
    </location>
</feature>
<dbReference type="Gene3D" id="3.40.50.720">
    <property type="entry name" value="NAD(P)-binding Rossmann-like Domain"/>
    <property type="match status" value="1"/>
</dbReference>
<accession>A0AAD7D2F0</accession>
<keyword evidence="3" id="KW-0560">Oxidoreductase</keyword>
<sequence length="354" mass="37955">MSAHKLTFESFFEARANGQQVSHPSCQLATSALNFSSRAETLNSERASKSGEKRPRDSPRSAWRGLEQIPPVPGESVVRNLPKEENPCLCSDSTTYMALQGKLALITGCSGGIGQATALALAIRGCSIAVHYNSAAELASDLVAELTNLPGVRAHAFQADLGDYDSVRALYAAVVETLGHPDILFNNAGTTGTVVGKRGDIENVTLDDFEKTWKVNTGSSFLLTQLCVPHMVTQKYGRVVFCSSMFLIVHRPGIGGIIGPHYASAKSALHGLVHWLAARYAKDGITCNAVAPALIEDTTMFSHPSEELKARQSIPIGRFGKPHEIASVVEMLVTNEYLTNKILVVDGGMTPSAF</sequence>
<feature type="region of interest" description="Disordered" evidence="4">
    <location>
        <begin position="40"/>
        <end position="69"/>
    </location>
</feature>
<dbReference type="PANTHER" id="PTHR42760">
    <property type="entry name" value="SHORT-CHAIN DEHYDROGENASES/REDUCTASES FAMILY MEMBER"/>
    <property type="match status" value="1"/>
</dbReference>
<evidence type="ECO:0000313" key="6">
    <source>
        <dbReference type="EMBL" id="KAJ7675445.1"/>
    </source>
</evidence>
<dbReference type="SMART" id="SM00822">
    <property type="entry name" value="PKS_KR"/>
    <property type="match status" value="1"/>
</dbReference>
<dbReference type="GO" id="GO:0016616">
    <property type="term" value="F:oxidoreductase activity, acting on the CH-OH group of donors, NAD or NADP as acceptor"/>
    <property type="evidence" value="ECO:0007669"/>
    <property type="project" value="TreeGrafter"/>
</dbReference>
<evidence type="ECO:0000259" key="5">
    <source>
        <dbReference type="SMART" id="SM00822"/>
    </source>
</evidence>
<evidence type="ECO:0000256" key="4">
    <source>
        <dbReference type="SAM" id="MobiDB-lite"/>
    </source>
</evidence>
<dbReference type="PANTHER" id="PTHR42760:SF127">
    <property type="entry name" value="3-KETOACYL-ACYL CARRIER PROTEIN REDUCTASE-RELATED"/>
    <property type="match status" value="1"/>
</dbReference>
<organism evidence="6 7">
    <name type="scientific">Mycena rosella</name>
    <name type="common">Pink bonnet</name>
    <name type="synonym">Agaricus rosellus</name>
    <dbReference type="NCBI Taxonomy" id="1033263"/>
    <lineage>
        <taxon>Eukaryota</taxon>
        <taxon>Fungi</taxon>
        <taxon>Dikarya</taxon>
        <taxon>Basidiomycota</taxon>
        <taxon>Agaricomycotina</taxon>
        <taxon>Agaricomycetes</taxon>
        <taxon>Agaricomycetidae</taxon>
        <taxon>Agaricales</taxon>
        <taxon>Marasmiineae</taxon>
        <taxon>Mycenaceae</taxon>
        <taxon>Mycena</taxon>
    </lineage>
</organism>
<feature type="domain" description="Ketoreductase" evidence="5">
    <location>
        <begin position="102"/>
        <end position="298"/>
    </location>
</feature>
<dbReference type="InterPro" id="IPR036291">
    <property type="entry name" value="NAD(P)-bd_dom_sf"/>
</dbReference>
<dbReference type="PRINTS" id="PR00081">
    <property type="entry name" value="GDHRDH"/>
</dbReference>
<dbReference type="InterPro" id="IPR057326">
    <property type="entry name" value="KR_dom"/>
</dbReference>
<evidence type="ECO:0000313" key="7">
    <source>
        <dbReference type="Proteomes" id="UP001221757"/>
    </source>
</evidence>
<gene>
    <name evidence="6" type="ORF">B0H17DRAFT_945792</name>
</gene>
<dbReference type="GO" id="GO:0048038">
    <property type="term" value="F:quinone binding"/>
    <property type="evidence" value="ECO:0007669"/>
    <property type="project" value="TreeGrafter"/>
</dbReference>
<dbReference type="GO" id="GO:0006633">
    <property type="term" value="P:fatty acid biosynthetic process"/>
    <property type="evidence" value="ECO:0007669"/>
    <property type="project" value="TreeGrafter"/>
</dbReference>
<dbReference type="Pfam" id="PF13561">
    <property type="entry name" value="adh_short_C2"/>
    <property type="match status" value="1"/>
</dbReference>
<name>A0AAD7D2F0_MYCRO</name>
<protein>
    <recommendedName>
        <fullName evidence="5">Ketoreductase domain-containing protein</fullName>
    </recommendedName>
</protein>
<dbReference type="EMBL" id="JARKIE010000148">
    <property type="protein sequence ID" value="KAJ7675445.1"/>
    <property type="molecule type" value="Genomic_DNA"/>
</dbReference>
<comment type="caution">
    <text evidence="6">The sequence shown here is derived from an EMBL/GenBank/DDBJ whole genome shotgun (WGS) entry which is preliminary data.</text>
</comment>
<dbReference type="InterPro" id="IPR002347">
    <property type="entry name" value="SDR_fam"/>
</dbReference>
<dbReference type="FunFam" id="3.40.50.720:FF:000173">
    <property type="entry name" value="3-oxoacyl-[acyl-carrier protein] reductase"/>
    <property type="match status" value="1"/>
</dbReference>
<proteinExistence type="inferred from homology"/>
<evidence type="ECO:0000256" key="1">
    <source>
        <dbReference type="ARBA" id="ARBA00006484"/>
    </source>
</evidence>
<dbReference type="InterPro" id="IPR020904">
    <property type="entry name" value="Sc_DH/Rdtase_CS"/>
</dbReference>
<dbReference type="CDD" id="cd05233">
    <property type="entry name" value="SDR_c"/>
    <property type="match status" value="1"/>
</dbReference>
<reference evidence="6" key="1">
    <citation type="submission" date="2023-03" db="EMBL/GenBank/DDBJ databases">
        <title>Massive genome expansion in bonnet fungi (Mycena s.s.) driven by repeated elements and novel gene families across ecological guilds.</title>
        <authorList>
            <consortium name="Lawrence Berkeley National Laboratory"/>
            <person name="Harder C.B."/>
            <person name="Miyauchi S."/>
            <person name="Viragh M."/>
            <person name="Kuo A."/>
            <person name="Thoen E."/>
            <person name="Andreopoulos B."/>
            <person name="Lu D."/>
            <person name="Skrede I."/>
            <person name="Drula E."/>
            <person name="Henrissat B."/>
            <person name="Morin E."/>
            <person name="Kohler A."/>
            <person name="Barry K."/>
            <person name="LaButti K."/>
            <person name="Morin E."/>
            <person name="Salamov A."/>
            <person name="Lipzen A."/>
            <person name="Mereny Z."/>
            <person name="Hegedus B."/>
            <person name="Baldrian P."/>
            <person name="Stursova M."/>
            <person name="Weitz H."/>
            <person name="Taylor A."/>
            <person name="Grigoriev I.V."/>
            <person name="Nagy L.G."/>
            <person name="Martin F."/>
            <person name="Kauserud H."/>
        </authorList>
    </citation>
    <scope>NUCLEOTIDE SEQUENCE</scope>
    <source>
        <strain evidence="6">CBHHK067</strain>
    </source>
</reference>
<keyword evidence="7" id="KW-1185">Reference proteome</keyword>
<evidence type="ECO:0000256" key="3">
    <source>
        <dbReference type="ARBA" id="ARBA00023002"/>
    </source>
</evidence>
<dbReference type="PROSITE" id="PS00061">
    <property type="entry name" value="ADH_SHORT"/>
    <property type="match status" value="1"/>
</dbReference>
<dbReference type="SUPFAM" id="SSF51735">
    <property type="entry name" value="NAD(P)-binding Rossmann-fold domains"/>
    <property type="match status" value="1"/>
</dbReference>
<dbReference type="Proteomes" id="UP001221757">
    <property type="component" value="Unassembled WGS sequence"/>
</dbReference>
<comment type="similarity">
    <text evidence="1">Belongs to the short-chain dehydrogenases/reductases (SDR) family.</text>
</comment>
<keyword evidence="2" id="KW-0521">NADP</keyword>
<evidence type="ECO:0000256" key="2">
    <source>
        <dbReference type="ARBA" id="ARBA00022857"/>
    </source>
</evidence>